<comment type="caution">
    <text evidence="1">The sequence shown here is derived from an EMBL/GenBank/DDBJ whole genome shotgun (WGS) entry which is preliminary data.</text>
</comment>
<dbReference type="EMBL" id="SRLO01000016">
    <property type="protein sequence ID" value="TNN86373.1"/>
    <property type="molecule type" value="Genomic_DNA"/>
</dbReference>
<accession>A0A4Z2J9K9</accession>
<evidence type="ECO:0000313" key="1">
    <source>
        <dbReference type="EMBL" id="TNN86373.1"/>
    </source>
</evidence>
<sequence length="212" mass="23202">MALGCCQAALTDPQMSGGECETKDACDGHPLPQGENKTISEPAASLHPTAWQPQVAVTHASTAPSVASLHGSISFSSSFHQLISHHQLWFWYIKLFVVPTRFKNLQQQSFQSPGESAQPNAVVTKSILQADNSHPTSVGKYLACCAADGYKHVLRPPLMHSGPVWMIMFGLRLGEEKQSCAKEVRELPPRSEEVSCLEKVCKESRTAKSQQF</sequence>
<protein>
    <submittedName>
        <fullName evidence="1">Uncharacterized protein</fullName>
    </submittedName>
</protein>
<keyword evidence="2" id="KW-1185">Reference proteome</keyword>
<evidence type="ECO:0000313" key="2">
    <source>
        <dbReference type="Proteomes" id="UP000314294"/>
    </source>
</evidence>
<proteinExistence type="predicted"/>
<name>A0A4Z2J9K9_9TELE</name>
<gene>
    <name evidence="1" type="ORF">EYF80_003458</name>
</gene>
<dbReference type="AlphaFoldDB" id="A0A4Z2J9K9"/>
<dbReference type="Proteomes" id="UP000314294">
    <property type="component" value="Unassembled WGS sequence"/>
</dbReference>
<organism evidence="1 2">
    <name type="scientific">Liparis tanakae</name>
    <name type="common">Tanaka's snailfish</name>
    <dbReference type="NCBI Taxonomy" id="230148"/>
    <lineage>
        <taxon>Eukaryota</taxon>
        <taxon>Metazoa</taxon>
        <taxon>Chordata</taxon>
        <taxon>Craniata</taxon>
        <taxon>Vertebrata</taxon>
        <taxon>Euteleostomi</taxon>
        <taxon>Actinopterygii</taxon>
        <taxon>Neopterygii</taxon>
        <taxon>Teleostei</taxon>
        <taxon>Neoteleostei</taxon>
        <taxon>Acanthomorphata</taxon>
        <taxon>Eupercaria</taxon>
        <taxon>Perciformes</taxon>
        <taxon>Cottioidei</taxon>
        <taxon>Cottales</taxon>
        <taxon>Liparidae</taxon>
        <taxon>Liparis</taxon>
    </lineage>
</organism>
<reference evidence="1 2" key="1">
    <citation type="submission" date="2019-03" db="EMBL/GenBank/DDBJ databases">
        <title>First draft genome of Liparis tanakae, snailfish: a comprehensive survey of snailfish specific genes.</title>
        <authorList>
            <person name="Kim W."/>
            <person name="Song I."/>
            <person name="Jeong J.-H."/>
            <person name="Kim D."/>
            <person name="Kim S."/>
            <person name="Ryu S."/>
            <person name="Song J.Y."/>
            <person name="Lee S.K."/>
        </authorList>
    </citation>
    <scope>NUCLEOTIDE SEQUENCE [LARGE SCALE GENOMIC DNA]</scope>
    <source>
        <tissue evidence="1">Muscle</tissue>
    </source>
</reference>